<dbReference type="InterPro" id="IPR020046">
    <property type="entry name" value="5-3_exonucl_a-hlix_arch_N"/>
</dbReference>
<keyword evidence="4" id="KW-0238">DNA-binding</keyword>
<keyword evidence="7" id="KW-0548">Nucleotidyltransferase</keyword>
<sequence length="393" mass="42884">MTKLALLDGHSLAYRAFYALPPDLATPSGQITNAVFGFTSMLIKLLDEERPDAMAVAWDRKEPTFRTERYPLYKATRTAAPDIFRSQIPVIEEVLDALEIPQVSVAGFEADDVIATLSKEGRRLGYDVVVVTGDRDAFQLSSDDLTILYTRRGITDTVHATPGWIQERYGITPDRYVEFAALRGDTSDNLPGVPGVGEKTAARLIAKYESLEALYDDLESQTPKLKENLATAREQVFLNRDLMTMIDDVPTGDIDPDSLVIRPFDRDTVRSLFDELAFATLWRRLEGLGGVAQVTADQLDVDVVTLTTSDQAAALASSGPVALEGVWQGDDLIGVVVSGTPARFIPLDLLPSWLDALGDDGSIAGHDVKPVLRALLDAGMEPPRVSFDTMIAA</sequence>
<dbReference type="EC" id="2.7.7.7" evidence="7"/>
<accession>A0A3B0SUL4</accession>
<dbReference type="SUPFAM" id="SSF88723">
    <property type="entry name" value="PIN domain-like"/>
    <property type="match status" value="1"/>
</dbReference>
<feature type="coiled-coil region" evidence="5">
    <location>
        <begin position="201"/>
        <end position="235"/>
    </location>
</feature>
<dbReference type="Gene3D" id="1.10.150.20">
    <property type="entry name" value="5' to 3' exonuclease, C-terminal subdomain"/>
    <property type="match status" value="1"/>
</dbReference>
<dbReference type="Pfam" id="PF02739">
    <property type="entry name" value="5_3_exonuc_N"/>
    <property type="match status" value="1"/>
</dbReference>
<name>A0A3B0SUL4_9ZZZZ</name>
<evidence type="ECO:0000313" key="7">
    <source>
        <dbReference type="EMBL" id="VAW09198.1"/>
    </source>
</evidence>
<dbReference type="CDD" id="cd09898">
    <property type="entry name" value="H3TH_53EXO"/>
    <property type="match status" value="1"/>
</dbReference>
<dbReference type="PANTHER" id="PTHR42646:SF2">
    <property type="entry name" value="5'-3' EXONUCLEASE FAMILY PROTEIN"/>
    <property type="match status" value="1"/>
</dbReference>
<dbReference type="PANTHER" id="PTHR42646">
    <property type="entry name" value="FLAP ENDONUCLEASE XNI"/>
    <property type="match status" value="1"/>
</dbReference>
<dbReference type="GO" id="GO:0008409">
    <property type="term" value="F:5'-3' exonuclease activity"/>
    <property type="evidence" value="ECO:0007669"/>
    <property type="project" value="InterPro"/>
</dbReference>
<organism evidence="7">
    <name type="scientific">hydrothermal vent metagenome</name>
    <dbReference type="NCBI Taxonomy" id="652676"/>
    <lineage>
        <taxon>unclassified sequences</taxon>
        <taxon>metagenomes</taxon>
        <taxon>ecological metagenomes</taxon>
    </lineage>
</organism>
<reference evidence="7" key="1">
    <citation type="submission" date="2018-06" db="EMBL/GenBank/DDBJ databases">
        <authorList>
            <person name="Zhirakovskaya E."/>
        </authorList>
    </citation>
    <scope>NUCLEOTIDE SEQUENCE</scope>
</reference>
<keyword evidence="1" id="KW-0540">Nuclease</keyword>
<protein>
    <submittedName>
        <fullName evidence="7">DNA polymerase I</fullName>
        <ecNumber evidence="7">2.7.7.7</ecNumber>
    </submittedName>
</protein>
<dbReference type="InterPro" id="IPR029060">
    <property type="entry name" value="PIN-like_dom_sf"/>
</dbReference>
<evidence type="ECO:0000256" key="2">
    <source>
        <dbReference type="ARBA" id="ARBA00022801"/>
    </source>
</evidence>
<dbReference type="CDD" id="cd09859">
    <property type="entry name" value="PIN_53EXO"/>
    <property type="match status" value="1"/>
</dbReference>
<dbReference type="FunFam" id="1.10.150.20:FF:000003">
    <property type="entry name" value="DNA polymerase I"/>
    <property type="match status" value="1"/>
</dbReference>
<dbReference type="GO" id="GO:0017108">
    <property type="term" value="F:5'-flap endonuclease activity"/>
    <property type="evidence" value="ECO:0007669"/>
    <property type="project" value="InterPro"/>
</dbReference>
<keyword evidence="2" id="KW-0378">Hydrolase</keyword>
<feature type="non-terminal residue" evidence="7">
    <location>
        <position position="393"/>
    </location>
</feature>
<evidence type="ECO:0000256" key="4">
    <source>
        <dbReference type="ARBA" id="ARBA00023125"/>
    </source>
</evidence>
<keyword evidence="3" id="KW-0269">Exonuclease</keyword>
<dbReference type="FunFam" id="3.40.50.1010:FF:000001">
    <property type="entry name" value="DNA polymerase I"/>
    <property type="match status" value="1"/>
</dbReference>
<evidence type="ECO:0000256" key="5">
    <source>
        <dbReference type="SAM" id="Coils"/>
    </source>
</evidence>
<dbReference type="GO" id="GO:0003677">
    <property type="term" value="F:DNA binding"/>
    <property type="evidence" value="ECO:0007669"/>
    <property type="project" value="UniProtKB-KW"/>
</dbReference>
<dbReference type="AlphaFoldDB" id="A0A3B0SUL4"/>
<proteinExistence type="predicted"/>
<gene>
    <name evidence="7" type="ORF">MNBD_ACTINO01-1464</name>
</gene>
<dbReference type="SMART" id="SM00475">
    <property type="entry name" value="53EXOc"/>
    <property type="match status" value="1"/>
</dbReference>
<dbReference type="InterPro" id="IPR020045">
    <property type="entry name" value="DNA_polI_H3TH"/>
</dbReference>
<keyword evidence="5" id="KW-0175">Coiled coil</keyword>
<dbReference type="SUPFAM" id="SSF47807">
    <property type="entry name" value="5' to 3' exonuclease, C-terminal subdomain"/>
    <property type="match status" value="1"/>
</dbReference>
<evidence type="ECO:0000256" key="1">
    <source>
        <dbReference type="ARBA" id="ARBA00022722"/>
    </source>
</evidence>
<dbReference type="EMBL" id="UOEI01000693">
    <property type="protein sequence ID" value="VAW09198.1"/>
    <property type="molecule type" value="Genomic_DNA"/>
</dbReference>
<dbReference type="InterPro" id="IPR008918">
    <property type="entry name" value="HhH2"/>
</dbReference>
<evidence type="ECO:0000259" key="6">
    <source>
        <dbReference type="SMART" id="SM00475"/>
    </source>
</evidence>
<dbReference type="InterPro" id="IPR036279">
    <property type="entry name" value="5-3_exonuclease_C_sf"/>
</dbReference>
<dbReference type="GO" id="GO:0033567">
    <property type="term" value="P:DNA replication, Okazaki fragment processing"/>
    <property type="evidence" value="ECO:0007669"/>
    <property type="project" value="InterPro"/>
</dbReference>
<dbReference type="Gene3D" id="3.40.50.1010">
    <property type="entry name" value="5'-nuclease"/>
    <property type="match status" value="1"/>
</dbReference>
<feature type="domain" description="5'-3' exonuclease" evidence="6">
    <location>
        <begin position="2"/>
        <end position="260"/>
    </location>
</feature>
<dbReference type="SMART" id="SM00279">
    <property type="entry name" value="HhH2"/>
    <property type="match status" value="1"/>
</dbReference>
<evidence type="ECO:0000256" key="3">
    <source>
        <dbReference type="ARBA" id="ARBA00022839"/>
    </source>
</evidence>
<dbReference type="Pfam" id="PF01367">
    <property type="entry name" value="5_3_exonuc"/>
    <property type="match status" value="1"/>
</dbReference>
<dbReference type="InterPro" id="IPR002421">
    <property type="entry name" value="5-3_exonuclease"/>
</dbReference>
<dbReference type="InterPro" id="IPR038969">
    <property type="entry name" value="FEN"/>
</dbReference>
<dbReference type="GO" id="GO:0003887">
    <property type="term" value="F:DNA-directed DNA polymerase activity"/>
    <property type="evidence" value="ECO:0007669"/>
    <property type="project" value="UniProtKB-EC"/>
</dbReference>
<keyword evidence="7" id="KW-0808">Transferase</keyword>